<sequence length="453" mass="50972">MLNTNDSISNRMNIKTTTTNIRQKLNVTETALARLTVSKRQLNSSAEKARSELRQAIHQHISALRDHEHKLLQGIEHVRQHEEKHFSVQMEKPNQTIGACKFMAEKVHLDDEMKTVETILPEFIQRISSAELTNPADCVSIEFSNGALAGNLWPQSASFGHIYEECAHIPFQQPIQQKAGDTSDDWPMTANPHRKHSQLTIFSGTSLTDGQPNCVGKVETVRMQIFVRFFAHTITLFVFIHDTIECVKSLIWDKEGIPSDQQRLIFVGKQLEDGHALTDYNVQKESTLHLVFRLVGGARTLLTPRMAAYKTPRKTPPREECRHLPEVVYDAAQRQPHDYKRWYSGTASPLSVDCPGCGEVFQHYLVKFKKFDGDLGFGKGSLWIGVENLAKSTESLADFLNMKTAQRQQLLNEAQDIVSDPAAMIAEVVDIAAGSEPEQMETGKEVVSRKNGV</sequence>
<dbReference type="SMART" id="SM00213">
    <property type="entry name" value="UBQ"/>
    <property type="match status" value="1"/>
</dbReference>
<accession>A0A183C6T5</accession>
<evidence type="ECO:0000313" key="4">
    <source>
        <dbReference type="WBParaSite" id="GPLIN_000858100"/>
    </source>
</evidence>
<keyword evidence="1" id="KW-0175">Coiled coil</keyword>
<dbReference type="PROSITE" id="PS50053">
    <property type="entry name" value="UBIQUITIN_2"/>
    <property type="match status" value="1"/>
</dbReference>
<dbReference type="InterPro" id="IPR029071">
    <property type="entry name" value="Ubiquitin-like_domsf"/>
</dbReference>
<dbReference type="InterPro" id="IPR000626">
    <property type="entry name" value="Ubiquitin-like_dom"/>
</dbReference>
<organism evidence="3 4">
    <name type="scientific">Globodera pallida</name>
    <name type="common">Potato cyst nematode worm</name>
    <name type="synonym">Heterodera pallida</name>
    <dbReference type="NCBI Taxonomy" id="36090"/>
    <lineage>
        <taxon>Eukaryota</taxon>
        <taxon>Metazoa</taxon>
        <taxon>Ecdysozoa</taxon>
        <taxon>Nematoda</taxon>
        <taxon>Chromadorea</taxon>
        <taxon>Rhabditida</taxon>
        <taxon>Tylenchina</taxon>
        <taxon>Tylenchomorpha</taxon>
        <taxon>Tylenchoidea</taxon>
        <taxon>Heteroderidae</taxon>
        <taxon>Heteroderinae</taxon>
        <taxon>Globodera</taxon>
    </lineage>
</organism>
<dbReference type="Proteomes" id="UP000050741">
    <property type="component" value="Unassembled WGS sequence"/>
</dbReference>
<feature type="domain" description="Ubiquitin-like" evidence="2">
    <location>
        <begin position="223"/>
        <end position="297"/>
    </location>
</feature>
<reference evidence="4" key="3">
    <citation type="submission" date="2016-06" db="UniProtKB">
        <authorList>
            <consortium name="WormBaseParasite"/>
        </authorList>
    </citation>
    <scope>IDENTIFICATION</scope>
</reference>
<proteinExistence type="predicted"/>
<dbReference type="PROSITE" id="PS00299">
    <property type="entry name" value="UBIQUITIN_1"/>
    <property type="match status" value="1"/>
</dbReference>
<dbReference type="AlphaFoldDB" id="A0A183C6T5"/>
<dbReference type="SUPFAM" id="SSF54236">
    <property type="entry name" value="Ubiquitin-like"/>
    <property type="match status" value="1"/>
</dbReference>
<reference evidence="3" key="1">
    <citation type="submission" date="2013-12" db="EMBL/GenBank/DDBJ databases">
        <authorList>
            <person name="Aslett M."/>
        </authorList>
    </citation>
    <scope>NUCLEOTIDE SEQUENCE [LARGE SCALE GENOMIC DNA]</scope>
    <source>
        <strain evidence="3">Lindley</strain>
    </source>
</reference>
<dbReference type="Gene3D" id="3.10.20.90">
    <property type="entry name" value="Phosphatidylinositol 3-kinase Catalytic Subunit, Chain A, domain 1"/>
    <property type="match status" value="1"/>
</dbReference>
<evidence type="ECO:0000313" key="3">
    <source>
        <dbReference type="Proteomes" id="UP000050741"/>
    </source>
</evidence>
<dbReference type="InterPro" id="IPR019954">
    <property type="entry name" value="Ubiquitin_CS"/>
</dbReference>
<dbReference type="Pfam" id="PF00240">
    <property type="entry name" value="ubiquitin"/>
    <property type="match status" value="1"/>
</dbReference>
<dbReference type="FunFam" id="3.10.20.90:FF:000160">
    <property type="entry name" value="Polyubiquitin-C"/>
    <property type="match status" value="1"/>
</dbReference>
<feature type="coiled-coil region" evidence="1">
    <location>
        <begin position="32"/>
        <end position="59"/>
    </location>
</feature>
<dbReference type="InterPro" id="IPR050158">
    <property type="entry name" value="Ubiquitin_ubiquitin-like"/>
</dbReference>
<protein>
    <submittedName>
        <fullName evidence="4">Ubiquitin-like domain-containing protein</fullName>
    </submittedName>
</protein>
<keyword evidence="3" id="KW-1185">Reference proteome</keyword>
<dbReference type="PANTHER" id="PTHR10666">
    <property type="entry name" value="UBIQUITIN"/>
    <property type="match status" value="1"/>
</dbReference>
<dbReference type="WBParaSite" id="GPLIN_000858100">
    <property type="protein sequence ID" value="GPLIN_000858100"/>
    <property type="gene ID" value="GPLIN_000858100"/>
</dbReference>
<evidence type="ECO:0000259" key="2">
    <source>
        <dbReference type="PROSITE" id="PS50053"/>
    </source>
</evidence>
<reference evidence="3" key="2">
    <citation type="submission" date="2014-05" db="EMBL/GenBank/DDBJ databases">
        <title>The genome and life-stage specific transcriptomes of Globodera pallida elucidate key aspects of plant parasitism by a cyst nematode.</title>
        <authorList>
            <person name="Cotton J.A."/>
            <person name="Lilley C.J."/>
            <person name="Jones L.M."/>
            <person name="Kikuchi T."/>
            <person name="Reid A.J."/>
            <person name="Thorpe P."/>
            <person name="Tsai I.J."/>
            <person name="Beasley H."/>
            <person name="Blok V."/>
            <person name="Cock P.J.A."/>
            <person name="Van den Akker S.E."/>
            <person name="Holroyd N."/>
            <person name="Hunt M."/>
            <person name="Mantelin S."/>
            <person name="Naghra H."/>
            <person name="Pain A."/>
            <person name="Palomares-Rius J.E."/>
            <person name="Zarowiecki M."/>
            <person name="Berriman M."/>
            <person name="Jones J.T."/>
            <person name="Urwin P.E."/>
        </authorList>
    </citation>
    <scope>NUCLEOTIDE SEQUENCE [LARGE SCALE GENOMIC DNA]</scope>
    <source>
        <strain evidence="3">Lindley</strain>
    </source>
</reference>
<dbReference type="InterPro" id="IPR019956">
    <property type="entry name" value="Ubiquitin_dom"/>
</dbReference>
<evidence type="ECO:0000256" key="1">
    <source>
        <dbReference type="SAM" id="Coils"/>
    </source>
</evidence>
<dbReference type="PRINTS" id="PR00348">
    <property type="entry name" value="UBIQUITIN"/>
</dbReference>
<name>A0A183C6T5_GLOPA</name>